<sequence>MGSDSWTGAQQLFSQWPTIPSYDDATGLQRRLTDAVRELGTQRASKVDVAVLTRQVLLEAAARGNNAGLVVPLDPALPGISEWSNAECTVVETPSGLRVWANPWTPEMGGPSLASAAAEEDLINVYLGSEAHQRFTPAAVPADPFMTSAFGHRTYKSTGQRQLARAVALAEPGSTLILSLPTGQGKTAVALGAGLVSPEQSGLAVVVVPTVVLALDMERRTREVMRYHDIGAPDDRFAYVSGLDDDDKRRIREAIRSGRQRVLFTSPEALVTGLAKALEDAAAAGYFRHFVIDEAHLVEQWGIRFRQSFQTMARHRDRWVASAPEGRAPVTVAMSATFTRDQISSLRFMFGDPERTRVVAAAQLRHEPSFYVAHHTTEAGRVSAVLRAVHLLPKPMVLYVTTRRDARWWRDRLHQAGLRRVTAVTGESSDVERQNAMTGWSGRDSTGEVSTAYDVVVGTSAFGLGVDVGDVRTIVHACVPESVDRFYQEVGRGGRDGFPSLSVLLSTDEDFDVAASLADERLISAALAFERWHAMFVKAERLEREVYRVDLDRYRAELSRTSKTNRGWNLHILGLMHRARLIDLSLSVPPEAGADVWDDELGTPSQSADRFVQITLLDGAANREGEFLERIRRVRGEIKHSRRLAVDGMRDLLSGRHCVGQVLAAYYSTDDVAIGVTCRGCPRCRREEKRPGEVFYRLAAEPSPFLPAPTRKVDYDPLVRFRGRTNCLSITWDGDADFRRSVPRLLNALVRRGIPVVGGPGATSELMAALQRDAGELPLIHDQDDDLLRSYAGPMVWVGTPETWCLPTDVVERIWSTDLVYVVHPAATSHPEKASEAFATIHRPTVSVRAALEFL</sequence>
<comment type="caution">
    <text evidence="7">The sequence shown here is derived from an EMBL/GenBank/DDBJ whole genome shotgun (WGS) entry which is preliminary data.</text>
</comment>
<dbReference type="AlphaFoldDB" id="A0A7C9RQC8"/>
<dbReference type="GO" id="GO:0009378">
    <property type="term" value="F:four-way junction helicase activity"/>
    <property type="evidence" value="ECO:0007669"/>
    <property type="project" value="TreeGrafter"/>
</dbReference>
<dbReference type="PANTHER" id="PTHR13710:SF153">
    <property type="entry name" value="RECQ-LIKE DNA HELICASE BLM"/>
    <property type="match status" value="1"/>
</dbReference>
<keyword evidence="4" id="KW-0413">Isomerase</keyword>
<dbReference type="EMBL" id="JAAMPJ010000004">
    <property type="protein sequence ID" value="NGY60390.1"/>
    <property type="molecule type" value="Genomic_DNA"/>
</dbReference>
<organism evidence="7 8">
    <name type="scientific">Lentzea alba</name>
    <dbReference type="NCBI Taxonomy" id="2714351"/>
    <lineage>
        <taxon>Bacteria</taxon>
        <taxon>Bacillati</taxon>
        <taxon>Actinomycetota</taxon>
        <taxon>Actinomycetes</taxon>
        <taxon>Pseudonocardiales</taxon>
        <taxon>Pseudonocardiaceae</taxon>
        <taxon>Lentzea</taxon>
    </lineage>
</organism>
<dbReference type="Proteomes" id="UP000481360">
    <property type="component" value="Unassembled WGS sequence"/>
</dbReference>
<accession>A0A7C9RQC8</accession>
<dbReference type="InterPro" id="IPR027417">
    <property type="entry name" value="P-loop_NTPase"/>
</dbReference>
<gene>
    <name evidence="7" type="ORF">G7043_15785</name>
</gene>
<dbReference type="SMART" id="SM00487">
    <property type="entry name" value="DEXDc"/>
    <property type="match status" value="1"/>
</dbReference>
<dbReference type="Pfam" id="PF00270">
    <property type="entry name" value="DEAD"/>
    <property type="match status" value="1"/>
</dbReference>
<keyword evidence="7" id="KW-0378">Hydrolase</keyword>
<evidence type="ECO:0000256" key="1">
    <source>
        <dbReference type="ARBA" id="ARBA00022741"/>
    </source>
</evidence>
<proteinExistence type="predicted"/>
<dbReference type="RefSeq" id="WP_166046432.1">
    <property type="nucleotide sequence ID" value="NZ_JAAMPJ010000004.1"/>
</dbReference>
<reference evidence="7 8" key="1">
    <citation type="submission" date="2020-03" db="EMBL/GenBank/DDBJ databases">
        <title>Isolation and identification of active actinomycetes.</title>
        <authorList>
            <person name="Sun X."/>
        </authorList>
    </citation>
    <scope>NUCLEOTIDE SEQUENCE [LARGE SCALE GENOMIC DNA]</scope>
    <source>
        <strain evidence="7 8">NEAU-D13</strain>
    </source>
</reference>
<evidence type="ECO:0000313" key="8">
    <source>
        <dbReference type="Proteomes" id="UP000481360"/>
    </source>
</evidence>
<feature type="domain" description="Helicase C-terminal" evidence="6">
    <location>
        <begin position="381"/>
        <end position="543"/>
    </location>
</feature>
<dbReference type="GO" id="GO:0000724">
    <property type="term" value="P:double-strand break repair via homologous recombination"/>
    <property type="evidence" value="ECO:0007669"/>
    <property type="project" value="TreeGrafter"/>
</dbReference>
<evidence type="ECO:0000256" key="3">
    <source>
        <dbReference type="ARBA" id="ARBA00023125"/>
    </source>
</evidence>
<dbReference type="GO" id="GO:0043138">
    <property type="term" value="F:3'-5' DNA helicase activity"/>
    <property type="evidence" value="ECO:0007669"/>
    <property type="project" value="TreeGrafter"/>
</dbReference>
<dbReference type="InterPro" id="IPR011545">
    <property type="entry name" value="DEAD/DEAH_box_helicase_dom"/>
</dbReference>
<dbReference type="Gene3D" id="3.40.50.300">
    <property type="entry name" value="P-loop containing nucleotide triphosphate hydrolases"/>
    <property type="match status" value="2"/>
</dbReference>
<dbReference type="GO" id="GO:0005524">
    <property type="term" value="F:ATP binding"/>
    <property type="evidence" value="ECO:0007669"/>
    <property type="project" value="UniProtKB-KW"/>
</dbReference>
<dbReference type="PANTHER" id="PTHR13710">
    <property type="entry name" value="DNA HELICASE RECQ FAMILY MEMBER"/>
    <property type="match status" value="1"/>
</dbReference>
<dbReference type="InterPro" id="IPR001650">
    <property type="entry name" value="Helicase_C-like"/>
</dbReference>
<dbReference type="PROSITE" id="PS51194">
    <property type="entry name" value="HELICASE_CTER"/>
    <property type="match status" value="1"/>
</dbReference>
<evidence type="ECO:0000259" key="6">
    <source>
        <dbReference type="PROSITE" id="PS51194"/>
    </source>
</evidence>
<dbReference type="PROSITE" id="PS51192">
    <property type="entry name" value="HELICASE_ATP_BIND_1"/>
    <property type="match status" value="1"/>
</dbReference>
<dbReference type="GO" id="GO:0003677">
    <property type="term" value="F:DNA binding"/>
    <property type="evidence" value="ECO:0007669"/>
    <property type="project" value="UniProtKB-KW"/>
</dbReference>
<keyword evidence="1" id="KW-0547">Nucleotide-binding</keyword>
<name>A0A7C9RQC8_9PSEU</name>
<keyword evidence="8" id="KW-1185">Reference proteome</keyword>
<dbReference type="Pfam" id="PF00271">
    <property type="entry name" value="Helicase_C"/>
    <property type="match status" value="1"/>
</dbReference>
<keyword evidence="3" id="KW-0238">DNA-binding</keyword>
<dbReference type="SUPFAM" id="SSF52540">
    <property type="entry name" value="P-loop containing nucleoside triphosphate hydrolases"/>
    <property type="match status" value="1"/>
</dbReference>
<feature type="domain" description="Helicase ATP-binding" evidence="5">
    <location>
        <begin position="167"/>
        <end position="356"/>
    </location>
</feature>
<dbReference type="GO" id="GO:0005737">
    <property type="term" value="C:cytoplasm"/>
    <property type="evidence" value="ECO:0007669"/>
    <property type="project" value="TreeGrafter"/>
</dbReference>
<dbReference type="NCBIfam" id="NF041063">
    <property type="entry name" value="DpdF"/>
    <property type="match status" value="1"/>
</dbReference>
<protein>
    <submittedName>
        <fullName evidence="7">DEAD/DEAH box helicase</fullName>
    </submittedName>
</protein>
<keyword evidence="7" id="KW-0347">Helicase</keyword>
<dbReference type="InterPro" id="IPR014001">
    <property type="entry name" value="Helicase_ATP-bd"/>
</dbReference>
<evidence type="ECO:0000256" key="2">
    <source>
        <dbReference type="ARBA" id="ARBA00022840"/>
    </source>
</evidence>
<keyword evidence="2" id="KW-0067">ATP-binding</keyword>
<dbReference type="GO" id="GO:0005694">
    <property type="term" value="C:chromosome"/>
    <property type="evidence" value="ECO:0007669"/>
    <property type="project" value="TreeGrafter"/>
</dbReference>
<dbReference type="SMART" id="SM00490">
    <property type="entry name" value="HELICc"/>
    <property type="match status" value="1"/>
</dbReference>
<evidence type="ECO:0000259" key="5">
    <source>
        <dbReference type="PROSITE" id="PS51192"/>
    </source>
</evidence>
<evidence type="ECO:0000256" key="4">
    <source>
        <dbReference type="ARBA" id="ARBA00023235"/>
    </source>
</evidence>
<evidence type="ECO:0000313" key="7">
    <source>
        <dbReference type="EMBL" id="NGY60390.1"/>
    </source>
</evidence>